<dbReference type="EMBL" id="JANPWB010000006">
    <property type="protein sequence ID" value="KAJ1179025.1"/>
    <property type="molecule type" value="Genomic_DNA"/>
</dbReference>
<dbReference type="Proteomes" id="UP001066276">
    <property type="component" value="Chromosome 3_2"/>
</dbReference>
<reference evidence="2" key="1">
    <citation type="journal article" date="2022" name="bioRxiv">
        <title>Sequencing and chromosome-scale assembly of the giantPleurodeles waltlgenome.</title>
        <authorList>
            <person name="Brown T."/>
            <person name="Elewa A."/>
            <person name="Iarovenko S."/>
            <person name="Subramanian E."/>
            <person name="Araus A.J."/>
            <person name="Petzold A."/>
            <person name="Susuki M."/>
            <person name="Suzuki K.-i.T."/>
            <person name="Hayashi T."/>
            <person name="Toyoda A."/>
            <person name="Oliveira C."/>
            <person name="Osipova E."/>
            <person name="Leigh N.D."/>
            <person name="Simon A."/>
            <person name="Yun M.H."/>
        </authorList>
    </citation>
    <scope>NUCLEOTIDE SEQUENCE</scope>
    <source>
        <strain evidence="2">20211129_DDA</strain>
        <tissue evidence="2">Liver</tissue>
    </source>
</reference>
<feature type="region of interest" description="Disordered" evidence="1">
    <location>
        <begin position="161"/>
        <end position="212"/>
    </location>
</feature>
<keyword evidence="3" id="KW-1185">Reference proteome</keyword>
<feature type="compositionally biased region" description="Polar residues" evidence="1">
    <location>
        <begin position="177"/>
        <end position="186"/>
    </location>
</feature>
<protein>
    <submittedName>
        <fullName evidence="2">Uncharacterized protein</fullName>
    </submittedName>
</protein>
<dbReference type="AlphaFoldDB" id="A0AAV7TS42"/>
<evidence type="ECO:0000256" key="1">
    <source>
        <dbReference type="SAM" id="MobiDB-lite"/>
    </source>
</evidence>
<organism evidence="2 3">
    <name type="scientific">Pleurodeles waltl</name>
    <name type="common">Iberian ribbed newt</name>
    <dbReference type="NCBI Taxonomy" id="8319"/>
    <lineage>
        <taxon>Eukaryota</taxon>
        <taxon>Metazoa</taxon>
        <taxon>Chordata</taxon>
        <taxon>Craniata</taxon>
        <taxon>Vertebrata</taxon>
        <taxon>Euteleostomi</taxon>
        <taxon>Amphibia</taxon>
        <taxon>Batrachia</taxon>
        <taxon>Caudata</taxon>
        <taxon>Salamandroidea</taxon>
        <taxon>Salamandridae</taxon>
        <taxon>Pleurodelinae</taxon>
        <taxon>Pleurodeles</taxon>
    </lineage>
</organism>
<proteinExistence type="predicted"/>
<evidence type="ECO:0000313" key="3">
    <source>
        <dbReference type="Proteomes" id="UP001066276"/>
    </source>
</evidence>
<comment type="caution">
    <text evidence="2">The sequence shown here is derived from an EMBL/GenBank/DDBJ whole genome shotgun (WGS) entry which is preliminary data.</text>
</comment>
<gene>
    <name evidence="2" type="ORF">NDU88_004264</name>
</gene>
<name>A0AAV7TS42_PLEWA</name>
<sequence>MEIHGENKELDIEEIIKAATEAAAKHSKEWILKRIGGDRASEVPAQEGRSNDRASVSTRDEEEPQNEAKKQQRNTSRGAKKEAGSPGPSKRAKANTGEQISAIVQECLKSITIATITKSIAICEARWGKRHRRVWGGEPKGDITYSDTRENGVQTAKAAMPCEECPSPNRGEEEATPSGNRASPSQAWGRDNEGDRRRQHSPATEGLAPEAYKRGSLETPYMVARAPGLASMIPLAVKEQIWRREFINMFRFRSRA</sequence>
<evidence type="ECO:0000313" key="2">
    <source>
        <dbReference type="EMBL" id="KAJ1179025.1"/>
    </source>
</evidence>
<accession>A0AAV7TS42</accession>
<feature type="region of interest" description="Disordered" evidence="1">
    <location>
        <begin position="34"/>
        <end position="97"/>
    </location>
</feature>